<dbReference type="Gene3D" id="3.40.50.980">
    <property type="match status" value="1"/>
</dbReference>
<dbReference type="AlphaFoldDB" id="A0A9P9ETD7"/>
<evidence type="ECO:0000313" key="2">
    <source>
        <dbReference type="Proteomes" id="UP000717696"/>
    </source>
</evidence>
<protein>
    <submittedName>
        <fullName evidence="1">Uncharacterized protein</fullName>
    </submittedName>
</protein>
<dbReference type="Proteomes" id="UP000717696">
    <property type="component" value="Unassembled WGS sequence"/>
</dbReference>
<dbReference type="EMBL" id="JAGMUU010000010">
    <property type="protein sequence ID" value="KAH7144278.1"/>
    <property type="molecule type" value="Genomic_DNA"/>
</dbReference>
<organism evidence="1 2">
    <name type="scientific">Dactylonectria estremocensis</name>
    <dbReference type="NCBI Taxonomy" id="1079267"/>
    <lineage>
        <taxon>Eukaryota</taxon>
        <taxon>Fungi</taxon>
        <taxon>Dikarya</taxon>
        <taxon>Ascomycota</taxon>
        <taxon>Pezizomycotina</taxon>
        <taxon>Sordariomycetes</taxon>
        <taxon>Hypocreomycetidae</taxon>
        <taxon>Hypocreales</taxon>
        <taxon>Nectriaceae</taxon>
        <taxon>Dactylonectria</taxon>
    </lineage>
</organism>
<gene>
    <name evidence="1" type="ORF">B0J13DRAFT_622840</name>
</gene>
<dbReference type="OrthoDB" id="1898221at2759"/>
<comment type="caution">
    <text evidence="1">The sequence shown here is derived from an EMBL/GenBank/DDBJ whole genome shotgun (WGS) entry which is preliminary data.</text>
</comment>
<name>A0A9P9ETD7_9HYPO</name>
<sequence>MAPFLNTPHGNIPPLFLVCNAVPDERLTWIDGTNMHQQVSKALGRQMTRRLADSYLSTGLGGPPAKRKNVTIFNSENQVIQFPNMLSIITAGGIVATCPWQASIGELLHRVNVLQPKAVVCFTESCEVSEQARQKSLWRFEIIMQDSSNMGVWKYSFGQPLISSKEHE</sequence>
<evidence type="ECO:0000313" key="1">
    <source>
        <dbReference type="EMBL" id="KAH7144278.1"/>
    </source>
</evidence>
<keyword evidence="2" id="KW-1185">Reference proteome</keyword>
<reference evidence="1" key="1">
    <citation type="journal article" date="2021" name="Nat. Commun.">
        <title>Genetic determinants of endophytism in the Arabidopsis root mycobiome.</title>
        <authorList>
            <person name="Mesny F."/>
            <person name="Miyauchi S."/>
            <person name="Thiergart T."/>
            <person name="Pickel B."/>
            <person name="Atanasova L."/>
            <person name="Karlsson M."/>
            <person name="Huettel B."/>
            <person name="Barry K.W."/>
            <person name="Haridas S."/>
            <person name="Chen C."/>
            <person name="Bauer D."/>
            <person name="Andreopoulos W."/>
            <person name="Pangilinan J."/>
            <person name="LaButti K."/>
            <person name="Riley R."/>
            <person name="Lipzen A."/>
            <person name="Clum A."/>
            <person name="Drula E."/>
            <person name="Henrissat B."/>
            <person name="Kohler A."/>
            <person name="Grigoriev I.V."/>
            <person name="Martin F.M."/>
            <person name="Hacquard S."/>
        </authorList>
    </citation>
    <scope>NUCLEOTIDE SEQUENCE</scope>
    <source>
        <strain evidence="1">MPI-CAGE-AT-0021</strain>
    </source>
</reference>
<dbReference type="SUPFAM" id="SSF56801">
    <property type="entry name" value="Acetyl-CoA synthetase-like"/>
    <property type="match status" value="1"/>
</dbReference>
<accession>A0A9P9ETD7</accession>
<proteinExistence type="predicted"/>